<feature type="domain" description="AB hydrolase-1" evidence="3">
    <location>
        <begin position="32"/>
        <end position="156"/>
    </location>
</feature>
<dbReference type="InterPro" id="IPR000073">
    <property type="entry name" value="AB_hydrolase_1"/>
</dbReference>
<evidence type="ECO:0000259" key="4">
    <source>
        <dbReference type="Pfam" id="PF08386"/>
    </source>
</evidence>
<keyword evidence="2" id="KW-0378">Hydrolase</keyword>
<reference evidence="5 6" key="1">
    <citation type="journal article" date="2016" name="Mol. Biol. Evol.">
        <title>Comparative Genomics of Early-Diverging Mushroom-Forming Fungi Provides Insights into the Origins of Lignocellulose Decay Capabilities.</title>
        <authorList>
            <person name="Nagy L.G."/>
            <person name="Riley R."/>
            <person name="Tritt A."/>
            <person name="Adam C."/>
            <person name="Daum C."/>
            <person name="Floudas D."/>
            <person name="Sun H."/>
            <person name="Yadav J.S."/>
            <person name="Pangilinan J."/>
            <person name="Larsson K.H."/>
            <person name="Matsuura K."/>
            <person name="Barry K."/>
            <person name="Labutti K."/>
            <person name="Kuo R."/>
            <person name="Ohm R.A."/>
            <person name="Bhattacharya S.S."/>
            <person name="Shirouzu T."/>
            <person name="Yoshinaga Y."/>
            <person name="Martin F.M."/>
            <person name="Grigoriev I.V."/>
            <person name="Hibbett D.S."/>
        </authorList>
    </citation>
    <scope>NUCLEOTIDE SEQUENCE [LARGE SCALE GENOMIC DNA]</scope>
    <source>
        <strain evidence="5 6">TUFC12733</strain>
    </source>
</reference>
<dbReference type="OrthoDB" id="425534at2759"/>
<dbReference type="AlphaFoldDB" id="A0A167JJD4"/>
<dbReference type="InterPro" id="IPR051601">
    <property type="entry name" value="Serine_prot/Carboxylest_S33"/>
</dbReference>
<evidence type="ECO:0000256" key="2">
    <source>
        <dbReference type="ARBA" id="ARBA00022801"/>
    </source>
</evidence>
<dbReference type="STRING" id="1330018.A0A167JJD4"/>
<evidence type="ECO:0000313" key="5">
    <source>
        <dbReference type="EMBL" id="KZO93652.1"/>
    </source>
</evidence>
<proteinExistence type="inferred from homology"/>
<dbReference type="InterPro" id="IPR029058">
    <property type="entry name" value="AB_hydrolase_fold"/>
</dbReference>
<dbReference type="PANTHER" id="PTHR43248">
    <property type="entry name" value="2-SUCCINYL-6-HYDROXY-2,4-CYCLOHEXADIENE-1-CARBOXYLATE SYNTHASE"/>
    <property type="match status" value="1"/>
</dbReference>
<dbReference type="Proteomes" id="UP000076738">
    <property type="component" value="Unassembled WGS sequence"/>
</dbReference>
<organism evidence="5 6">
    <name type="scientific">Calocera viscosa (strain TUFC12733)</name>
    <dbReference type="NCBI Taxonomy" id="1330018"/>
    <lineage>
        <taxon>Eukaryota</taxon>
        <taxon>Fungi</taxon>
        <taxon>Dikarya</taxon>
        <taxon>Basidiomycota</taxon>
        <taxon>Agaricomycotina</taxon>
        <taxon>Dacrymycetes</taxon>
        <taxon>Dacrymycetales</taxon>
        <taxon>Dacrymycetaceae</taxon>
        <taxon>Calocera</taxon>
    </lineage>
</organism>
<dbReference type="EMBL" id="KV417300">
    <property type="protein sequence ID" value="KZO93652.1"/>
    <property type="molecule type" value="Genomic_DNA"/>
</dbReference>
<name>A0A167JJD4_CALVF</name>
<protein>
    <recommendedName>
        <fullName evidence="7">Alpha/beta-hydrolase</fullName>
    </recommendedName>
</protein>
<dbReference type="SUPFAM" id="SSF53474">
    <property type="entry name" value="alpha/beta-Hydrolases"/>
    <property type="match status" value="1"/>
</dbReference>
<evidence type="ECO:0000259" key="3">
    <source>
        <dbReference type="Pfam" id="PF00561"/>
    </source>
</evidence>
<gene>
    <name evidence="5" type="ORF">CALVIDRAFT_485521</name>
</gene>
<accession>A0A167JJD4</accession>
<dbReference type="InterPro" id="IPR013595">
    <property type="entry name" value="Pept_S33_TAP-like_C"/>
</dbReference>
<evidence type="ECO:0008006" key="7">
    <source>
        <dbReference type="Google" id="ProtNLM"/>
    </source>
</evidence>
<dbReference type="Pfam" id="PF08386">
    <property type="entry name" value="Abhydrolase_4"/>
    <property type="match status" value="1"/>
</dbReference>
<keyword evidence="6" id="KW-1185">Reference proteome</keyword>
<dbReference type="GO" id="GO:0016787">
    <property type="term" value="F:hydrolase activity"/>
    <property type="evidence" value="ECO:0007669"/>
    <property type="project" value="UniProtKB-KW"/>
</dbReference>
<comment type="similarity">
    <text evidence="1">Belongs to the peptidase S33 family.</text>
</comment>
<dbReference type="Pfam" id="PF00561">
    <property type="entry name" value="Abhydrolase_1"/>
    <property type="match status" value="1"/>
</dbReference>
<dbReference type="PANTHER" id="PTHR43248:SF25">
    <property type="entry name" value="AB HYDROLASE-1 DOMAIN-CONTAINING PROTEIN-RELATED"/>
    <property type="match status" value="1"/>
</dbReference>
<evidence type="ECO:0000256" key="1">
    <source>
        <dbReference type="ARBA" id="ARBA00010088"/>
    </source>
</evidence>
<feature type="non-terminal residue" evidence="5">
    <location>
        <position position="1"/>
    </location>
</feature>
<feature type="domain" description="Peptidase S33 tripeptidyl aminopeptidase-like C-terminal" evidence="4">
    <location>
        <begin position="361"/>
        <end position="422"/>
    </location>
</feature>
<evidence type="ECO:0000313" key="6">
    <source>
        <dbReference type="Proteomes" id="UP000076738"/>
    </source>
</evidence>
<sequence>SVPLDYTNVSSRPITLSLMRYLATTTPKLGSLIIEPGGPGGSGTQMVWTTGANISRVVDGRYDIVGFDPRGINQSEPRVDCWENDEQRAVYARAVQQLPSDGKSSLAEVDAWYEVMANGCAERSAEAIQHVSTAFVARDVDRLREALGEEKLIYWGTLSSEVLWRGATYTGIFPENVGRVVLDACEYPVDGRSALMWGKTSLDNVVDSSSSTVAFLETCSSVGPSRCPLVKVEGTTAVDLRLEIEGLLMSLSHRPIPVPGGEHPGIVTRYSVLSFLYQSLYRPNVIWPRLAEVLDALITHQNGTLLLQELAWKDNLAPKSEEGIAVICSDAVPANTISLEEWEAQTRAMTAKSFISGEIRSLHTLPCRTWLGRPKERYVGNFSQKLANPVLLIGGTHDPATPLRNARRLAHDMGDSARLIVHHG</sequence>
<dbReference type="Gene3D" id="3.40.50.1820">
    <property type="entry name" value="alpha/beta hydrolase"/>
    <property type="match status" value="2"/>
</dbReference>